<comment type="caution">
    <text evidence="2">The sequence shown here is derived from an EMBL/GenBank/DDBJ whole genome shotgun (WGS) entry which is preliminary data.</text>
</comment>
<proteinExistence type="predicted"/>
<evidence type="ECO:0000313" key="2">
    <source>
        <dbReference type="EMBL" id="MBB5133006.1"/>
    </source>
</evidence>
<keyword evidence="1" id="KW-0732">Signal</keyword>
<sequence length="57" mass="5859">MARTSRWRSVVGVLALSGGAFFATGSAAFADPDPAADDVTLRLVVDECEYLSGAVAP</sequence>
<reference evidence="2 3" key="1">
    <citation type="submission" date="2020-08" db="EMBL/GenBank/DDBJ databases">
        <title>Genomic Encyclopedia of Type Strains, Phase IV (KMG-IV): sequencing the most valuable type-strain genomes for metagenomic binning, comparative biology and taxonomic classification.</title>
        <authorList>
            <person name="Goeker M."/>
        </authorList>
    </citation>
    <scope>NUCLEOTIDE SEQUENCE [LARGE SCALE GENOMIC DNA]</scope>
    <source>
        <strain evidence="2 3">DSM 45615</strain>
    </source>
</reference>
<protein>
    <submittedName>
        <fullName evidence="2">Uncharacterized protein</fullName>
    </submittedName>
</protein>
<dbReference type="AlphaFoldDB" id="A0A840P3D0"/>
<name>A0A840P3D0_9ACTN</name>
<evidence type="ECO:0000313" key="3">
    <source>
        <dbReference type="Proteomes" id="UP000578449"/>
    </source>
</evidence>
<accession>A0A840P3D0</accession>
<dbReference type="EMBL" id="JACHGN010000005">
    <property type="protein sequence ID" value="MBB5133006.1"/>
    <property type="molecule type" value="Genomic_DNA"/>
</dbReference>
<evidence type="ECO:0000256" key="1">
    <source>
        <dbReference type="SAM" id="SignalP"/>
    </source>
</evidence>
<dbReference type="RefSeq" id="WP_185049977.1">
    <property type="nucleotide sequence ID" value="NZ_BAABIX010000050.1"/>
</dbReference>
<feature type="signal peptide" evidence="1">
    <location>
        <begin position="1"/>
        <end position="22"/>
    </location>
</feature>
<keyword evidence="3" id="KW-1185">Reference proteome</keyword>
<dbReference type="Proteomes" id="UP000578449">
    <property type="component" value="Unassembled WGS sequence"/>
</dbReference>
<feature type="chain" id="PRO_5038525984" evidence="1">
    <location>
        <begin position="23"/>
        <end position="57"/>
    </location>
</feature>
<organism evidence="2 3">
    <name type="scientific">Thermocatellispora tengchongensis</name>
    <dbReference type="NCBI Taxonomy" id="1073253"/>
    <lineage>
        <taxon>Bacteria</taxon>
        <taxon>Bacillati</taxon>
        <taxon>Actinomycetota</taxon>
        <taxon>Actinomycetes</taxon>
        <taxon>Streptosporangiales</taxon>
        <taxon>Streptosporangiaceae</taxon>
        <taxon>Thermocatellispora</taxon>
    </lineage>
</organism>
<gene>
    <name evidence="2" type="ORF">HNP84_002727</name>
</gene>